<gene>
    <name evidence="1" type="ORF">EDC39_103209</name>
</gene>
<evidence type="ECO:0000313" key="2">
    <source>
        <dbReference type="Proteomes" id="UP000324159"/>
    </source>
</evidence>
<proteinExistence type="predicted"/>
<keyword evidence="2" id="KW-1185">Reference proteome</keyword>
<protein>
    <recommendedName>
        <fullName evidence="3">MAE-28990/MAE-18760-like HEPN domain-containing protein</fullName>
    </recommendedName>
</protein>
<dbReference type="EMBL" id="VNIB01000003">
    <property type="protein sequence ID" value="TYO99363.1"/>
    <property type="molecule type" value="Genomic_DNA"/>
</dbReference>
<sequence length="219" mass="25863">MSKLVNEFEDIGIFFELENLRLHCGFTKDILEKEQSDFKKRVDTKVESLTGSARENYLEWLTDNHFYLFNVFPSLQWLSLFNTAYSMFEKNMNYICRLAEIKTKSNFKLKDLNGQGIRRAKLYLKKVANIEKPFVGLEWKEITEYAALRNVMAHATGELDLSRDDHKKVLDFARQRSNIEIIYHNGNSEFPEIRLGPDIVFESIQNYIDFLRLLSRQDL</sequence>
<accession>A0A5D3WMD6</accession>
<dbReference type="AlphaFoldDB" id="A0A5D3WMD6"/>
<organism evidence="1 2">
    <name type="scientific">Geothermobacter ehrlichii</name>
    <dbReference type="NCBI Taxonomy" id="213224"/>
    <lineage>
        <taxon>Bacteria</taxon>
        <taxon>Pseudomonadati</taxon>
        <taxon>Thermodesulfobacteriota</taxon>
        <taxon>Desulfuromonadia</taxon>
        <taxon>Desulfuromonadales</taxon>
        <taxon>Geothermobacteraceae</taxon>
        <taxon>Geothermobacter</taxon>
    </lineage>
</organism>
<comment type="caution">
    <text evidence="1">The sequence shown here is derived from an EMBL/GenBank/DDBJ whole genome shotgun (WGS) entry which is preliminary data.</text>
</comment>
<dbReference type="Proteomes" id="UP000324159">
    <property type="component" value="Unassembled WGS sequence"/>
</dbReference>
<evidence type="ECO:0008006" key="3">
    <source>
        <dbReference type="Google" id="ProtNLM"/>
    </source>
</evidence>
<dbReference type="RefSeq" id="WP_148895282.1">
    <property type="nucleotide sequence ID" value="NZ_VNIB01000003.1"/>
</dbReference>
<name>A0A5D3WMD6_9BACT</name>
<reference evidence="1 2" key="1">
    <citation type="submission" date="2019-07" db="EMBL/GenBank/DDBJ databases">
        <title>Genomic Encyclopedia of Type Strains, Phase IV (KMG-IV): sequencing the most valuable type-strain genomes for metagenomic binning, comparative biology and taxonomic classification.</title>
        <authorList>
            <person name="Goeker M."/>
        </authorList>
    </citation>
    <scope>NUCLEOTIDE SEQUENCE [LARGE SCALE GENOMIC DNA]</scope>
    <source>
        <strain evidence="1 2">SS015</strain>
    </source>
</reference>
<dbReference type="OrthoDB" id="6629869at2"/>
<evidence type="ECO:0000313" key="1">
    <source>
        <dbReference type="EMBL" id="TYO99363.1"/>
    </source>
</evidence>